<accession>A0A840P824</accession>
<dbReference type="PROSITE" id="PS00622">
    <property type="entry name" value="HTH_LUXR_1"/>
    <property type="match status" value="1"/>
</dbReference>
<comment type="caution">
    <text evidence="6">The sequence shown here is derived from an EMBL/GenBank/DDBJ whole genome shotgun (WGS) entry which is preliminary data.</text>
</comment>
<dbReference type="CDD" id="cd06170">
    <property type="entry name" value="LuxR_C_like"/>
    <property type="match status" value="1"/>
</dbReference>
<dbReference type="PANTHER" id="PTHR43214">
    <property type="entry name" value="TWO-COMPONENT RESPONSE REGULATOR"/>
    <property type="match status" value="1"/>
</dbReference>
<feature type="domain" description="HTH luxR-type" evidence="5">
    <location>
        <begin position="806"/>
        <end position="871"/>
    </location>
</feature>
<dbReference type="SUPFAM" id="SSF46894">
    <property type="entry name" value="C-terminal effector domain of the bipartite response regulators"/>
    <property type="match status" value="1"/>
</dbReference>
<dbReference type="Pfam" id="PF00196">
    <property type="entry name" value="GerE"/>
    <property type="match status" value="1"/>
</dbReference>
<protein>
    <submittedName>
        <fullName evidence="6">DNA-binding CsgD family transcriptional regulator</fullName>
    </submittedName>
</protein>
<name>A0A840P824_9ACTN</name>
<organism evidence="6 7">
    <name type="scientific">Thermocatellispora tengchongensis</name>
    <dbReference type="NCBI Taxonomy" id="1073253"/>
    <lineage>
        <taxon>Bacteria</taxon>
        <taxon>Bacillati</taxon>
        <taxon>Actinomycetota</taxon>
        <taxon>Actinomycetes</taxon>
        <taxon>Streptosporangiales</taxon>
        <taxon>Streptosporangiaceae</taxon>
        <taxon>Thermocatellispora</taxon>
    </lineage>
</organism>
<keyword evidence="1" id="KW-0805">Transcription regulation</keyword>
<sequence>MLTATASQADHKLPLEVVNQLFSALPAGREDRAELDLLLRKGAVAAMWSELETETVPQMWAQIMQRLWGVVLRAAMEAPVLIAVDDAHYADAPSSQCLLYFARRLRSSSVRLVLTELESRTPAHPCVDPEFLRLPHCDRVRLSPLSERGVAALLQERPGSRLSRACHDLTGGNPLLVHALMADQRGSPAAGQAEGQSAPPLVLGEEFSQAVLSCLHRGGEDMLELARGMAILGPAATPELLAELLGMNPAHVPLVMRALRGTGLLRGDAFRHPHIRATIVNALGQDHRSGLHVQAAQLLHESGAEATTVAEHLVLAGVADLPWMPEVLEEAARHALAEDRVKFAISCLELARRASDESERLRLTVSLAVAEWRHNASRAVRHLPELAAGVRARRLTGDTLVTTMKFLLWYGRVDDAAAALSEVSGQEEALRQWLACSHPSLLDKAAKEPPAPRHMVPATAAGLEAEATTALFTVLAEGGSEEAISQAETVLESSRLDETTMEPITSSLLALIYADRVEKAGHWCRILLDEAISRRAPSWQAMLTAIDAEIALRRGALPRAERSADAALSQLSAAGWGVWVALPLSSLLQSVIAMGKLDKASCRLSQPVPEAMFRSRFGLQYLYARGQYFLATERFRAALNDFTRCGALMTDWRLDLPEFIPWRTKAAVAHIEMGHYEQARRLISEQLKLLGPGRSRARGHSLRLLAATSELRKRPGLLKEAIDVLQASGDRLELAWALTDLSQAQRALGEAGRAQMTARIASQVAEDCGAKPLLAAQAHGHRDRPRDDAQPAVPSGDGGAENGNGAAHGIRTLSDAERRVAALAARGDTNHEIARSLFITVSTVEQHLTRVYRKLNVSGRTELPTELCVMAMGPGQSGGVPMPGPAPDDATPAGPALRRDLEACP</sequence>
<gene>
    <name evidence="6" type="ORF">HNP84_007256</name>
</gene>
<dbReference type="PANTHER" id="PTHR43214:SF24">
    <property type="entry name" value="TRANSCRIPTIONAL REGULATORY PROTEIN NARL-RELATED"/>
    <property type="match status" value="1"/>
</dbReference>
<proteinExistence type="predicted"/>
<dbReference type="GO" id="GO:0003677">
    <property type="term" value="F:DNA binding"/>
    <property type="evidence" value="ECO:0007669"/>
    <property type="project" value="UniProtKB-KW"/>
</dbReference>
<dbReference type="EMBL" id="JACHGN010000018">
    <property type="protein sequence ID" value="MBB5137504.1"/>
    <property type="molecule type" value="Genomic_DNA"/>
</dbReference>
<dbReference type="InterPro" id="IPR000792">
    <property type="entry name" value="Tscrpt_reg_LuxR_C"/>
</dbReference>
<evidence type="ECO:0000256" key="3">
    <source>
        <dbReference type="ARBA" id="ARBA00023163"/>
    </source>
</evidence>
<dbReference type="InterPro" id="IPR016032">
    <property type="entry name" value="Sig_transdc_resp-reg_C-effctor"/>
</dbReference>
<evidence type="ECO:0000313" key="6">
    <source>
        <dbReference type="EMBL" id="MBB5137504.1"/>
    </source>
</evidence>
<dbReference type="Gene3D" id="1.10.10.10">
    <property type="entry name" value="Winged helix-like DNA-binding domain superfamily/Winged helix DNA-binding domain"/>
    <property type="match status" value="1"/>
</dbReference>
<feature type="region of interest" description="Disordered" evidence="4">
    <location>
        <begin position="876"/>
        <end position="905"/>
    </location>
</feature>
<dbReference type="GO" id="GO:0006355">
    <property type="term" value="P:regulation of DNA-templated transcription"/>
    <property type="evidence" value="ECO:0007669"/>
    <property type="project" value="InterPro"/>
</dbReference>
<dbReference type="SMART" id="SM00421">
    <property type="entry name" value="HTH_LUXR"/>
    <property type="match status" value="1"/>
</dbReference>
<dbReference type="Gene3D" id="1.25.40.10">
    <property type="entry name" value="Tetratricopeptide repeat domain"/>
    <property type="match status" value="1"/>
</dbReference>
<feature type="compositionally biased region" description="Low complexity" evidence="4">
    <location>
        <begin position="887"/>
        <end position="896"/>
    </location>
</feature>
<evidence type="ECO:0000256" key="4">
    <source>
        <dbReference type="SAM" id="MobiDB-lite"/>
    </source>
</evidence>
<evidence type="ECO:0000313" key="7">
    <source>
        <dbReference type="Proteomes" id="UP000578449"/>
    </source>
</evidence>
<dbReference type="InterPro" id="IPR011990">
    <property type="entry name" value="TPR-like_helical_dom_sf"/>
</dbReference>
<dbReference type="PROSITE" id="PS50043">
    <property type="entry name" value="HTH_LUXR_2"/>
    <property type="match status" value="1"/>
</dbReference>
<reference evidence="6 7" key="1">
    <citation type="submission" date="2020-08" db="EMBL/GenBank/DDBJ databases">
        <title>Genomic Encyclopedia of Type Strains, Phase IV (KMG-IV): sequencing the most valuable type-strain genomes for metagenomic binning, comparative biology and taxonomic classification.</title>
        <authorList>
            <person name="Goeker M."/>
        </authorList>
    </citation>
    <scope>NUCLEOTIDE SEQUENCE [LARGE SCALE GENOMIC DNA]</scope>
    <source>
        <strain evidence="6 7">DSM 45615</strain>
    </source>
</reference>
<dbReference type="AlphaFoldDB" id="A0A840P824"/>
<keyword evidence="2 6" id="KW-0238">DNA-binding</keyword>
<dbReference type="SUPFAM" id="SSF48452">
    <property type="entry name" value="TPR-like"/>
    <property type="match status" value="1"/>
</dbReference>
<keyword evidence="3" id="KW-0804">Transcription</keyword>
<dbReference type="InterPro" id="IPR036388">
    <property type="entry name" value="WH-like_DNA-bd_sf"/>
</dbReference>
<keyword evidence="7" id="KW-1185">Reference proteome</keyword>
<evidence type="ECO:0000256" key="2">
    <source>
        <dbReference type="ARBA" id="ARBA00023125"/>
    </source>
</evidence>
<evidence type="ECO:0000256" key="1">
    <source>
        <dbReference type="ARBA" id="ARBA00023015"/>
    </source>
</evidence>
<feature type="region of interest" description="Disordered" evidence="4">
    <location>
        <begin position="776"/>
        <end position="808"/>
    </location>
</feature>
<dbReference type="PRINTS" id="PR00038">
    <property type="entry name" value="HTHLUXR"/>
</dbReference>
<dbReference type="Proteomes" id="UP000578449">
    <property type="component" value="Unassembled WGS sequence"/>
</dbReference>
<dbReference type="InterPro" id="IPR039420">
    <property type="entry name" value="WalR-like"/>
</dbReference>
<evidence type="ECO:0000259" key="5">
    <source>
        <dbReference type="PROSITE" id="PS50043"/>
    </source>
</evidence>